<dbReference type="EMBL" id="JBFOHL010000004">
    <property type="protein sequence ID" value="MEW9623781.1"/>
    <property type="molecule type" value="Genomic_DNA"/>
</dbReference>
<dbReference type="RefSeq" id="WP_367844089.1">
    <property type="nucleotide sequence ID" value="NZ_JBFOHL010000004.1"/>
</dbReference>
<gene>
    <name evidence="2" type="ORF">ABQJ56_06030</name>
</gene>
<proteinExistence type="predicted"/>
<comment type="caution">
    <text evidence="2">The sequence shown here is derived from an EMBL/GenBank/DDBJ whole genome shotgun (WGS) entry which is preliminary data.</text>
</comment>
<accession>A0ABV3QN89</accession>
<feature type="region of interest" description="Disordered" evidence="1">
    <location>
        <begin position="1"/>
        <end position="31"/>
    </location>
</feature>
<name>A0ABV3QN89_9GAMM</name>
<evidence type="ECO:0000313" key="3">
    <source>
        <dbReference type="Proteomes" id="UP001556170"/>
    </source>
</evidence>
<evidence type="ECO:0000256" key="1">
    <source>
        <dbReference type="SAM" id="MobiDB-lite"/>
    </source>
</evidence>
<keyword evidence="3" id="KW-1185">Reference proteome</keyword>
<evidence type="ECO:0000313" key="2">
    <source>
        <dbReference type="EMBL" id="MEW9623781.1"/>
    </source>
</evidence>
<protein>
    <submittedName>
        <fullName evidence="2">Uncharacterized protein</fullName>
    </submittedName>
</protein>
<organism evidence="2 3">
    <name type="scientific">Rhodanobacter geophilus</name>
    <dbReference type="NCBI Taxonomy" id="3162488"/>
    <lineage>
        <taxon>Bacteria</taxon>
        <taxon>Pseudomonadati</taxon>
        <taxon>Pseudomonadota</taxon>
        <taxon>Gammaproteobacteria</taxon>
        <taxon>Lysobacterales</taxon>
        <taxon>Rhodanobacteraceae</taxon>
        <taxon>Rhodanobacter</taxon>
    </lineage>
</organism>
<dbReference type="Proteomes" id="UP001556170">
    <property type="component" value="Unassembled WGS sequence"/>
</dbReference>
<reference evidence="2 3" key="1">
    <citation type="submission" date="2024-06" db="EMBL/GenBank/DDBJ databases">
        <authorList>
            <person name="Woo H."/>
        </authorList>
    </citation>
    <scope>NUCLEOTIDE SEQUENCE [LARGE SCALE GENOMIC DNA]</scope>
    <source>
        <strain evidence="2 3">S2-g</strain>
    </source>
</reference>
<sequence>MNTATHMHASFRRKPESGDWISPKTLDSGFRRNDEITSSLSEFHSIDAAQTPAAEPLQG</sequence>